<evidence type="ECO:0000256" key="8">
    <source>
        <dbReference type="SAM" id="Phobius"/>
    </source>
</evidence>
<dbReference type="AlphaFoldDB" id="A0A1V6C9C5"/>
<sequence>MKTYDKGIQVIVVVLFAFIIFYGLVHQVLCLKFPYPLEYREGVVQLWVNNFINGQSLYPKIQQTPPYLHNPYTPLYYMITGFFQRIMPDAYIFLAGRILSFLSMLLSCFFIFKISCLKSKKIAGLLASALFFCSPVVINYGCLEIVDMMALCFGLAGIYLALKKGTSGMIFSGIMCACSILVKPVFILPFISILVSNGFSRDNKKKYFLATSAGCLIIAFSVLFYRYRLDIFNHLIILNRLPLSFSHFMNVFANIGIRHTFLFCALCVFIGLMKDKNDPVYWYCIFSPITLLFSAKIGSEANYFLEVIALSAISSGIIFATVNTSMKKIVLIACIAQIFLFLPFKPAPVFTKTYGQELPATISSEPTNTLKEAGDMIIGELMSVFDPVLSEDIGWLISAKKEVIIEPYQFSQLAKYGRWNDTYIVEMIKEKQFNLILMSTENYEGSGEKFTKNMLESIKENYSVKRIIGNTYILEPMFWADNNKNW</sequence>
<proteinExistence type="predicted"/>
<evidence type="ECO:0000256" key="1">
    <source>
        <dbReference type="ARBA" id="ARBA00004651"/>
    </source>
</evidence>
<dbReference type="GO" id="GO:0016763">
    <property type="term" value="F:pentosyltransferase activity"/>
    <property type="evidence" value="ECO:0007669"/>
    <property type="project" value="TreeGrafter"/>
</dbReference>
<dbReference type="GO" id="GO:0005886">
    <property type="term" value="C:plasma membrane"/>
    <property type="evidence" value="ECO:0007669"/>
    <property type="project" value="UniProtKB-SubCell"/>
</dbReference>
<evidence type="ECO:0000256" key="6">
    <source>
        <dbReference type="ARBA" id="ARBA00022989"/>
    </source>
</evidence>
<organism evidence="10">
    <name type="scientific">candidate division TA06 bacterium ADurb.Bin131</name>
    <dbReference type="NCBI Taxonomy" id="1852827"/>
    <lineage>
        <taxon>Bacteria</taxon>
        <taxon>Bacteria division TA06</taxon>
    </lineage>
</organism>
<feature type="transmembrane region" description="Helical" evidence="8">
    <location>
        <begin position="280"/>
        <end position="297"/>
    </location>
</feature>
<dbReference type="EMBL" id="MWDQ01000079">
    <property type="protein sequence ID" value="OQB73485.1"/>
    <property type="molecule type" value="Genomic_DNA"/>
</dbReference>
<feature type="domain" description="Glycosyltransferase RgtA/B/C/D-like" evidence="9">
    <location>
        <begin position="74"/>
        <end position="224"/>
    </location>
</feature>
<evidence type="ECO:0000256" key="5">
    <source>
        <dbReference type="ARBA" id="ARBA00022692"/>
    </source>
</evidence>
<comment type="caution">
    <text evidence="10">The sequence shown here is derived from an EMBL/GenBank/DDBJ whole genome shotgun (WGS) entry which is preliminary data.</text>
</comment>
<name>A0A1V6C9C5_UNCT6</name>
<dbReference type="PANTHER" id="PTHR33908:SF11">
    <property type="entry name" value="MEMBRANE PROTEIN"/>
    <property type="match status" value="1"/>
</dbReference>
<feature type="transmembrane region" description="Helical" evidence="8">
    <location>
        <begin position="303"/>
        <end position="322"/>
    </location>
</feature>
<feature type="transmembrane region" description="Helical" evidence="8">
    <location>
        <begin position="124"/>
        <end position="157"/>
    </location>
</feature>
<feature type="transmembrane region" description="Helical" evidence="8">
    <location>
        <begin position="90"/>
        <end position="112"/>
    </location>
</feature>
<evidence type="ECO:0000256" key="7">
    <source>
        <dbReference type="ARBA" id="ARBA00023136"/>
    </source>
</evidence>
<dbReference type="Pfam" id="PF13231">
    <property type="entry name" value="PMT_2"/>
    <property type="match status" value="1"/>
</dbReference>
<reference evidence="10" key="1">
    <citation type="submission" date="2017-02" db="EMBL/GenBank/DDBJ databases">
        <title>Delving into the versatile metabolic prowess of the omnipresent phylum Bacteroidetes.</title>
        <authorList>
            <person name="Nobu M.K."/>
            <person name="Mei R."/>
            <person name="Narihiro T."/>
            <person name="Kuroda K."/>
            <person name="Liu W.-T."/>
        </authorList>
    </citation>
    <scope>NUCLEOTIDE SEQUENCE</scope>
    <source>
        <strain evidence="10">ADurb.Bin131</strain>
    </source>
</reference>
<protein>
    <recommendedName>
        <fullName evidence="9">Glycosyltransferase RgtA/B/C/D-like domain-containing protein</fullName>
    </recommendedName>
</protein>
<keyword evidence="7 8" id="KW-0472">Membrane</keyword>
<dbReference type="InterPro" id="IPR038731">
    <property type="entry name" value="RgtA/B/C-like"/>
</dbReference>
<feature type="transmembrane region" description="Helical" evidence="8">
    <location>
        <begin position="207"/>
        <end position="227"/>
    </location>
</feature>
<feature type="transmembrane region" description="Helical" evidence="8">
    <location>
        <begin position="7"/>
        <end position="25"/>
    </location>
</feature>
<dbReference type="PANTHER" id="PTHR33908">
    <property type="entry name" value="MANNOSYLTRANSFERASE YKCB-RELATED"/>
    <property type="match status" value="1"/>
</dbReference>
<keyword evidence="4" id="KW-0808">Transferase</keyword>
<keyword evidence="5 8" id="KW-0812">Transmembrane</keyword>
<evidence type="ECO:0000259" key="9">
    <source>
        <dbReference type="Pfam" id="PF13231"/>
    </source>
</evidence>
<comment type="subcellular location">
    <subcellularLocation>
        <location evidence="1">Cell membrane</location>
        <topology evidence="1">Multi-pass membrane protein</topology>
    </subcellularLocation>
</comment>
<dbReference type="GO" id="GO:0009103">
    <property type="term" value="P:lipopolysaccharide biosynthetic process"/>
    <property type="evidence" value="ECO:0007669"/>
    <property type="project" value="UniProtKB-ARBA"/>
</dbReference>
<feature type="transmembrane region" description="Helical" evidence="8">
    <location>
        <begin position="329"/>
        <end position="344"/>
    </location>
</feature>
<keyword evidence="2" id="KW-1003">Cell membrane</keyword>
<evidence type="ECO:0000313" key="10">
    <source>
        <dbReference type="EMBL" id="OQB73485.1"/>
    </source>
</evidence>
<feature type="transmembrane region" description="Helical" evidence="8">
    <location>
        <begin position="169"/>
        <end position="195"/>
    </location>
</feature>
<evidence type="ECO:0000256" key="4">
    <source>
        <dbReference type="ARBA" id="ARBA00022679"/>
    </source>
</evidence>
<accession>A0A1V6C9C5</accession>
<dbReference type="InterPro" id="IPR050297">
    <property type="entry name" value="LipidA_mod_glycosyltrf_83"/>
</dbReference>
<keyword evidence="3" id="KW-0328">Glycosyltransferase</keyword>
<gene>
    <name evidence="10" type="ORF">BWX89_00949</name>
</gene>
<evidence type="ECO:0000256" key="2">
    <source>
        <dbReference type="ARBA" id="ARBA00022475"/>
    </source>
</evidence>
<evidence type="ECO:0000256" key="3">
    <source>
        <dbReference type="ARBA" id="ARBA00022676"/>
    </source>
</evidence>
<feature type="transmembrane region" description="Helical" evidence="8">
    <location>
        <begin position="247"/>
        <end position="273"/>
    </location>
</feature>
<keyword evidence="6 8" id="KW-1133">Transmembrane helix</keyword>
<dbReference type="Proteomes" id="UP000485562">
    <property type="component" value="Unassembled WGS sequence"/>
</dbReference>